<protein>
    <submittedName>
        <fullName evidence="1">Type I restriction enzyme EcoAI R protein</fullName>
        <ecNumber evidence="1">3.1.21.3</ecNumber>
    </submittedName>
</protein>
<dbReference type="Proteomes" id="UP000250780">
    <property type="component" value="Unassembled WGS sequence"/>
</dbReference>
<gene>
    <name evidence="1" type="ORF">NCTC9073_03739</name>
</gene>
<dbReference type="EC" id="3.1.21.3" evidence="1"/>
<evidence type="ECO:0000313" key="2">
    <source>
        <dbReference type="Proteomes" id="UP000250780"/>
    </source>
</evidence>
<sequence>MRYAAILNAGWDNTTQIRQEVKLRDGKVIVRGKVAARRTVKSADIVLYHKPGIPLAVIEAKANKHEIGKGCNRALNMLACWTFLLFCHQW</sequence>
<evidence type="ECO:0000313" key="1">
    <source>
        <dbReference type="EMBL" id="SPX12372.1"/>
    </source>
</evidence>
<keyword evidence="1" id="KW-0378">Hydrolase</keyword>
<dbReference type="Gene3D" id="3.90.1570.30">
    <property type="match status" value="1"/>
</dbReference>
<proteinExistence type="predicted"/>
<dbReference type="EMBL" id="UASD01000008">
    <property type="protein sequence ID" value="SPX12372.1"/>
    <property type="molecule type" value="Genomic_DNA"/>
</dbReference>
<reference evidence="1 2" key="1">
    <citation type="submission" date="2018-06" db="EMBL/GenBank/DDBJ databases">
        <authorList>
            <consortium name="Pathogen Informatics"/>
            <person name="Doyle S."/>
        </authorList>
    </citation>
    <scope>NUCLEOTIDE SEQUENCE [LARGE SCALE GENOMIC DNA]</scope>
    <source>
        <strain evidence="1 2">NCTC9073</strain>
    </source>
</reference>
<name>A0A2X1N5A2_ECOLX</name>
<accession>A0A2X1N5A2</accession>
<dbReference type="GO" id="GO:0009035">
    <property type="term" value="F:type I site-specific deoxyribonuclease activity"/>
    <property type="evidence" value="ECO:0007669"/>
    <property type="project" value="UniProtKB-EC"/>
</dbReference>
<dbReference type="AlphaFoldDB" id="A0A2X1N5A2"/>
<organism evidence="1 2">
    <name type="scientific">Escherichia coli</name>
    <dbReference type="NCBI Taxonomy" id="562"/>
    <lineage>
        <taxon>Bacteria</taxon>
        <taxon>Pseudomonadati</taxon>
        <taxon>Pseudomonadota</taxon>
        <taxon>Gammaproteobacteria</taxon>
        <taxon>Enterobacterales</taxon>
        <taxon>Enterobacteriaceae</taxon>
        <taxon>Escherichia</taxon>
    </lineage>
</organism>